<dbReference type="EMBL" id="JAFIRN010000004">
    <property type="protein sequence ID" value="KAG5850726.1"/>
    <property type="molecule type" value="Genomic_DNA"/>
</dbReference>
<accession>A0A9D3MKT9</accession>
<evidence type="ECO:0000256" key="2">
    <source>
        <dbReference type="SAM" id="SignalP"/>
    </source>
</evidence>
<evidence type="ECO:0000256" key="1">
    <source>
        <dbReference type="SAM" id="MobiDB-lite"/>
    </source>
</evidence>
<proteinExistence type="predicted"/>
<keyword evidence="2" id="KW-0732">Signal</keyword>
<feature type="signal peptide" evidence="2">
    <location>
        <begin position="1"/>
        <end position="22"/>
    </location>
</feature>
<dbReference type="Proteomes" id="UP001044222">
    <property type="component" value="Unassembled WGS sequence"/>
</dbReference>
<feature type="compositionally biased region" description="Low complexity" evidence="1">
    <location>
        <begin position="59"/>
        <end position="72"/>
    </location>
</feature>
<organism evidence="3 4">
    <name type="scientific">Anguilla anguilla</name>
    <name type="common">European freshwater eel</name>
    <name type="synonym">Muraena anguilla</name>
    <dbReference type="NCBI Taxonomy" id="7936"/>
    <lineage>
        <taxon>Eukaryota</taxon>
        <taxon>Metazoa</taxon>
        <taxon>Chordata</taxon>
        <taxon>Craniata</taxon>
        <taxon>Vertebrata</taxon>
        <taxon>Euteleostomi</taxon>
        <taxon>Actinopterygii</taxon>
        <taxon>Neopterygii</taxon>
        <taxon>Teleostei</taxon>
        <taxon>Anguilliformes</taxon>
        <taxon>Anguillidae</taxon>
        <taxon>Anguilla</taxon>
    </lineage>
</organism>
<feature type="region of interest" description="Disordered" evidence="1">
    <location>
        <begin position="202"/>
        <end position="229"/>
    </location>
</feature>
<feature type="region of interest" description="Disordered" evidence="1">
    <location>
        <begin position="59"/>
        <end position="80"/>
    </location>
</feature>
<protein>
    <submittedName>
        <fullName evidence="3">Uncharacterized protein</fullName>
    </submittedName>
</protein>
<sequence>MAVWNCSSGCIAVSSALACVAADYATPRCLGFTPAPVCFSFLLAEGALPRHALWEPFDGRGQSGASRSQSGGVRPLPAGIPEYPHPSFSHSVNLQRNSVSSWQPAQHQEAHASHIGPGVPDGGCAFSAQTSPSCSPAHSSLNLSIKSERLSPEHTCSPATPPLHHMMHHSPISSAHSVGSIAQEPYAANEREGFHKGTYPAQHNAAKAQSEDKTRPLTRRLEIEEGWPR</sequence>
<name>A0A9D3MKT9_ANGAN</name>
<feature type="compositionally biased region" description="Basic and acidic residues" evidence="1">
    <location>
        <begin position="209"/>
        <end position="229"/>
    </location>
</feature>
<feature type="chain" id="PRO_5038449504" evidence="2">
    <location>
        <begin position="23"/>
        <end position="229"/>
    </location>
</feature>
<gene>
    <name evidence="3" type="ORF">ANANG_G00085500</name>
</gene>
<dbReference type="AlphaFoldDB" id="A0A9D3MKT9"/>
<keyword evidence="4" id="KW-1185">Reference proteome</keyword>
<evidence type="ECO:0000313" key="4">
    <source>
        <dbReference type="Proteomes" id="UP001044222"/>
    </source>
</evidence>
<comment type="caution">
    <text evidence="3">The sequence shown here is derived from an EMBL/GenBank/DDBJ whole genome shotgun (WGS) entry which is preliminary data.</text>
</comment>
<evidence type="ECO:0000313" key="3">
    <source>
        <dbReference type="EMBL" id="KAG5850726.1"/>
    </source>
</evidence>
<reference evidence="3" key="1">
    <citation type="submission" date="2021-01" db="EMBL/GenBank/DDBJ databases">
        <title>A chromosome-scale assembly of European eel, Anguilla anguilla.</title>
        <authorList>
            <person name="Henkel C."/>
            <person name="Jong-Raadsen S.A."/>
            <person name="Dufour S."/>
            <person name="Weltzien F.-A."/>
            <person name="Palstra A.P."/>
            <person name="Pelster B."/>
            <person name="Spaink H.P."/>
            <person name="Van Den Thillart G.E."/>
            <person name="Jansen H."/>
            <person name="Zahm M."/>
            <person name="Klopp C."/>
            <person name="Cedric C."/>
            <person name="Louis A."/>
            <person name="Berthelot C."/>
            <person name="Parey E."/>
            <person name="Roest Crollius H."/>
            <person name="Montfort J."/>
            <person name="Robinson-Rechavi M."/>
            <person name="Bucao C."/>
            <person name="Bouchez O."/>
            <person name="Gislard M."/>
            <person name="Lluch J."/>
            <person name="Milhes M."/>
            <person name="Lampietro C."/>
            <person name="Lopez Roques C."/>
            <person name="Donnadieu C."/>
            <person name="Braasch I."/>
            <person name="Desvignes T."/>
            <person name="Postlethwait J."/>
            <person name="Bobe J."/>
            <person name="Guiguen Y."/>
            <person name="Dirks R."/>
        </authorList>
    </citation>
    <scope>NUCLEOTIDE SEQUENCE</scope>
    <source>
        <strain evidence="3">Tag_6206</strain>
        <tissue evidence="3">Liver</tissue>
    </source>
</reference>